<gene>
    <name evidence="2" type="ORF">IFDJLNFL_0386</name>
    <name evidence="3" type="ORF">MTDSW087_02964</name>
</gene>
<dbReference type="Proteomes" id="UP001055303">
    <property type="component" value="Unassembled WGS sequence"/>
</dbReference>
<reference evidence="2" key="3">
    <citation type="submission" date="2021-08" db="EMBL/GenBank/DDBJ databases">
        <authorList>
            <person name="Tani A."/>
            <person name="Ola A."/>
            <person name="Ogura Y."/>
            <person name="Katsura K."/>
            <person name="Hayashi T."/>
        </authorList>
    </citation>
    <scope>NUCLEOTIDE SEQUENCE</scope>
    <source>
        <strain evidence="2">DSM 22415</strain>
    </source>
</reference>
<sequence>MDEAESSEAPGSLLRSGAVTWALRVTAVAAIAAVGAAHYLARPGALGEPVPVTGRARQAQAVTDPEMTGSIGAARQTRLDPCALLRH</sequence>
<reference evidence="2" key="2">
    <citation type="journal article" date="2021" name="Front. Microbiol.">
        <title>Comprehensive Comparative Genomics and Phenotyping of Methylobacterium Species.</title>
        <authorList>
            <person name="Alessa O."/>
            <person name="Ogura Y."/>
            <person name="Fujitani Y."/>
            <person name="Takami H."/>
            <person name="Hayashi T."/>
            <person name="Sahin N."/>
            <person name="Tani A."/>
        </authorList>
    </citation>
    <scope>NUCLEOTIDE SEQUENCE</scope>
    <source>
        <strain evidence="2">DSM 22415</strain>
    </source>
</reference>
<evidence type="ECO:0000313" key="3">
    <source>
        <dbReference type="EMBL" id="VUF13264.1"/>
    </source>
</evidence>
<keyword evidence="5" id="KW-1185">Reference proteome</keyword>
<evidence type="ECO:0000313" key="5">
    <source>
        <dbReference type="Proteomes" id="UP001055303"/>
    </source>
</evidence>
<accession>A0A564FZH4</accession>
<reference evidence="3 4" key="1">
    <citation type="submission" date="2019-06" db="EMBL/GenBank/DDBJ databases">
        <authorList>
            <person name="Rodrigo-Torres L."/>
            <person name="Arahal R. D."/>
            <person name="Lucena T."/>
        </authorList>
    </citation>
    <scope>NUCLEOTIDE SEQUENCE [LARGE SCALE GENOMIC DNA]</scope>
    <source>
        <strain evidence="3 4">SW08-7</strain>
    </source>
</reference>
<dbReference type="EMBL" id="CABFVH010000018">
    <property type="protein sequence ID" value="VUF13264.1"/>
    <property type="molecule type" value="Genomic_DNA"/>
</dbReference>
<protein>
    <submittedName>
        <fullName evidence="3">Uncharacterized protein</fullName>
    </submittedName>
</protein>
<name>A0A564FZH4_9HYPH</name>
<evidence type="ECO:0000256" key="1">
    <source>
        <dbReference type="SAM" id="MobiDB-lite"/>
    </source>
</evidence>
<dbReference type="RefSeq" id="WP_144765140.1">
    <property type="nucleotide sequence ID" value="NZ_BPQI01000008.1"/>
</dbReference>
<evidence type="ECO:0000313" key="4">
    <source>
        <dbReference type="Proteomes" id="UP000401717"/>
    </source>
</evidence>
<organism evidence="3 4">
    <name type="scientific">Methylobacterium dankookense</name>
    <dbReference type="NCBI Taxonomy" id="560405"/>
    <lineage>
        <taxon>Bacteria</taxon>
        <taxon>Pseudomonadati</taxon>
        <taxon>Pseudomonadota</taxon>
        <taxon>Alphaproteobacteria</taxon>
        <taxon>Hyphomicrobiales</taxon>
        <taxon>Methylobacteriaceae</taxon>
        <taxon>Methylobacterium</taxon>
    </lineage>
</organism>
<proteinExistence type="predicted"/>
<dbReference type="OrthoDB" id="8162809at2"/>
<evidence type="ECO:0000313" key="2">
    <source>
        <dbReference type="EMBL" id="GJD54514.1"/>
    </source>
</evidence>
<dbReference type="Proteomes" id="UP000401717">
    <property type="component" value="Unassembled WGS sequence"/>
</dbReference>
<dbReference type="AlphaFoldDB" id="A0A564FZH4"/>
<dbReference type="EMBL" id="BPQI01000008">
    <property type="protein sequence ID" value="GJD54514.1"/>
    <property type="molecule type" value="Genomic_DNA"/>
</dbReference>
<feature type="region of interest" description="Disordered" evidence="1">
    <location>
        <begin position="46"/>
        <end position="73"/>
    </location>
</feature>